<reference evidence="1" key="1">
    <citation type="submission" date="2023-07" db="EMBL/GenBank/DDBJ databases">
        <title>Black Yeasts Isolated from many extreme environments.</title>
        <authorList>
            <person name="Coleine C."/>
            <person name="Stajich J.E."/>
            <person name="Selbmann L."/>
        </authorList>
    </citation>
    <scope>NUCLEOTIDE SEQUENCE</scope>
    <source>
        <strain evidence="1">CCFEE 5714</strain>
    </source>
</reference>
<sequence>MPREDTTDRKGAPESASAAHPPVEPVRPKDSAYEYETPDERLERYYVAASREEEEQRYQAHLAAAERQTDHEE</sequence>
<dbReference type="EMBL" id="JAUTXU010000222">
    <property type="protein sequence ID" value="KAK3697694.1"/>
    <property type="molecule type" value="Genomic_DNA"/>
</dbReference>
<evidence type="ECO:0000313" key="2">
    <source>
        <dbReference type="Proteomes" id="UP001281147"/>
    </source>
</evidence>
<comment type="caution">
    <text evidence="1">The sequence shown here is derived from an EMBL/GenBank/DDBJ whole genome shotgun (WGS) entry which is preliminary data.</text>
</comment>
<protein>
    <submittedName>
        <fullName evidence="1">Uncharacterized protein</fullName>
    </submittedName>
</protein>
<organism evidence="1 2">
    <name type="scientific">Vermiconidia calcicola</name>
    <dbReference type="NCBI Taxonomy" id="1690605"/>
    <lineage>
        <taxon>Eukaryota</taxon>
        <taxon>Fungi</taxon>
        <taxon>Dikarya</taxon>
        <taxon>Ascomycota</taxon>
        <taxon>Pezizomycotina</taxon>
        <taxon>Dothideomycetes</taxon>
        <taxon>Dothideomycetidae</taxon>
        <taxon>Mycosphaerellales</taxon>
        <taxon>Extremaceae</taxon>
        <taxon>Vermiconidia</taxon>
    </lineage>
</organism>
<keyword evidence="2" id="KW-1185">Reference proteome</keyword>
<accession>A0ACC3MLV3</accession>
<gene>
    <name evidence="1" type="ORF">LTR37_017343</name>
</gene>
<evidence type="ECO:0000313" key="1">
    <source>
        <dbReference type="EMBL" id="KAK3697694.1"/>
    </source>
</evidence>
<dbReference type="Proteomes" id="UP001281147">
    <property type="component" value="Unassembled WGS sequence"/>
</dbReference>
<name>A0ACC3MLV3_9PEZI</name>
<proteinExistence type="predicted"/>